<proteinExistence type="predicted"/>
<dbReference type="PATRIC" id="fig|1422.18.peg.2986"/>
<dbReference type="EMBL" id="LQYV01000051">
    <property type="protein sequence ID" value="KYD27422.1"/>
    <property type="molecule type" value="Genomic_DNA"/>
</dbReference>
<protein>
    <recommendedName>
        <fullName evidence="5">DUF2283 domain-containing protein</fullName>
    </recommendedName>
</protein>
<evidence type="ECO:0000313" key="3">
    <source>
        <dbReference type="Proteomes" id="UP000075424"/>
    </source>
</evidence>
<keyword evidence="4" id="KW-1185">Reference proteome</keyword>
<evidence type="ECO:0000313" key="2">
    <source>
        <dbReference type="EMBL" id="KYD27422.1"/>
    </source>
</evidence>
<sequence>MFVQNLQENVKYSYDYDHDVLYIYLGEPKVSYDDEAAPGVFIRFSEEDEVITGIVIMDYKKRDIERIKKFIPVNINFHMINEQIH</sequence>
<dbReference type="Proteomes" id="UP000773850">
    <property type="component" value="Unassembled WGS sequence"/>
</dbReference>
<comment type="caution">
    <text evidence="2">The sequence shown here is derived from an EMBL/GenBank/DDBJ whole genome shotgun (WGS) entry which is preliminary data.</text>
</comment>
<dbReference type="RefSeq" id="WP_011888351.1">
    <property type="nucleotide sequence ID" value="NZ_JARMSZ010000065.1"/>
</dbReference>
<evidence type="ECO:0000313" key="4">
    <source>
        <dbReference type="Proteomes" id="UP000773850"/>
    </source>
</evidence>
<gene>
    <name evidence="2" type="ORF">B4109_3129</name>
    <name evidence="1" type="ORF">GS8_704</name>
</gene>
<dbReference type="Pfam" id="PF10049">
    <property type="entry name" value="DUF2283"/>
    <property type="match status" value="1"/>
</dbReference>
<dbReference type="GeneID" id="301553769"/>
<dbReference type="InterPro" id="IPR019270">
    <property type="entry name" value="DUF2283"/>
</dbReference>
<dbReference type="Proteomes" id="UP000075424">
    <property type="component" value="Unassembled WGS sequence"/>
</dbReference>
<dbReference type="EMBL" id="LUCS01000009">
    <property type="protein sequence ID" value="KAF6512405.1"/>
    <property type="molecule type" value="Genomic_DNA"/>
</dbReference>
<organism evidence="2 3">
    <name type="scientific">Geobacillus stearothermophilus</name>
    <name type="common">Bacillus stearothermophilus</name>
    <dbReference type="NCBI Taxonomy" id="1422"/>
    <lineage>
        <taxon>Bacteria</taxon>
        <taxon>Bacillati</taxon>
        <taxon>Bacillota</taxon>
        <taxon>Bacilli</taxon>
        <taxon>Bacillales</taxon>
        <taxon>Anoxybacillaceae</taxon>
        <taxon>Geobacillus</taxon>
    </lineage>
</organism>
<evidence type="ECO:0008006" key="5">
    <source>
        <dbReference type="Google" id="ProtNLM"/>
    </source>
</evidence>
<name>A0A150MSV6_GEOSE</name>
<reference evidence="2 3" key="1">
    <citation type="submission" date="2016-01" db="EMBL/GenBank/DDBJ databases">
        <title>Draft Genome Sequences of Seven Thermophilic Sporeformers Isolated from Foods.</title>
        <authorList>
            <person name="Berendsen E.M."/>
            <person name="Wells-Bennik M.H."/>
            <person name="Krawcyk A.O."/>
            <person name="De Jong A."/>
            <person name="Holsappel S."/>
            <person name="Eijlander R.T."/>
            <person name="Kuipers O.P."/>
        </authorList>
    </citation>
    <scope>NUCLEOTIDE SEQUENCE [LARGE SCALE GENOMIC DNA]</scope>
    <source>
        <strain evidence="2 3">B4109</strain>
    </source>
</reference>
<dbReference type="AlphaFoldDB" id="A0A150MSV6"/>
<accession>A0A150MSV6</accession>
<evidence type="ECO:0000313" key="1">
    <source>
        <dbReference type="EMBL" id="KAF6512405.1"/>
    </source>
</evidence>
<reference evidence="1 4" key="2">
    <citation type="submission" date="2016-03" db="EMBL/GenBank/DDBJ databases">
        <title>Spore heat resistance.</title>
        <authorList>
            <person name="Boekhorst J."/>
            <person name="Berendsen E.M."/>
            <person name="Wells-Bennik M.H."/>
            <person name="Kuipers O.P."/>
        </authorList>
    </citation>
    <scope>NUCLEOTIDE SEQUENCE [LARGE SCALE GENOMIC DNA]</scope>
    <source>
        <strain evidence="1 4">GS8</strain>
    </source>
</reference>